<sequence length="526" mass="59284">MKNPHHNHKPKIPSPLLQETNFEPQPSPPPETDPAVPQPNLNYGSIPSPPPPSPPSSRILSPDLLRGLLMSLMPLDHLAMSLNAWPHGTALPSGETDSSPIKQWNRPAAYLLRTLTHLCAPGFTFLLGIGVVYFSQSRTTFKQWSTLKLLNHFILRGLVLTLLSELMGLMLSFGKFWVFNIVLISLAVDYVLAGIIWIIMSKTEVSLAFFLLRVLPEKKEDDVSESLLRERTEEEIAEEVAPDRKIIRAGRISWHIHNLLLGVLALVTIWWNIWLSPTGGYCNQEPREKLPESVWARIWFYQVFEGRIMSGFPPLAWVSFAVLGMLYGRIMLASPKRSGKVIALGNLSAGLMFSLIFLATRLFHFGNLSERCLTEMVEGGGNKRNQYLGSAAAFFYLVKYPPDIAFWAFTMAGNHFLLALFSGIPTRIVEESWVLLVLLVFGTSALFFFVVHMFVAIGLGQVVIRLIGHDVGRPDFFSGEPYGVDQLWAFFMTWGLLLGIMYPLCKWYGGFKRSKGPDSIWRFFDL</sequence>
<feature type="compositionally biased region" description="Basic residues" evidence="1">
    <location>
        <begin position="1"/>
        <end position="11"/>
    </location>
</feature>
<evidence type="ECO:0000313" key="4">
    <source>
        <dbReference type="Proteomes" id="UP001301958"/>
    </source>
</evidence>
<feature type="transmembrane region" description="Helical" evidence="2">
    <location>
        <begin position="110"/>
        <end position="133"/>
    </location>
</feature>
<protein>
    <submittedName>
        <fullName evidence="3">Uncharacterized protein</fullName>
    </submittedName>
</protein>
<feature type="transmembrane region" description="Helical" evidence="2">
    <location>
        <begin position="344"/>
        <end position="363"/>
    </location>
</feature>
<dbReference type="Proteomes" id="UP001301958">
    <property type="component" value="Unassembled WGS sequence"/>
</dbReference>
<keyword evidence="2" id="KW-1133">Transmembrane helix</keyword>
<proteinExistence type="predicted"/>
<comment type="caution">
    <text evidence="3">The sequence shown here is derived from an EMBL/GenBank/DDBJ whole genome shotgun (WGS) entry which is preliminary data.</text>
</comment>
<evidence type="ECO:0000256" key="2">
    <source>
        <dbReference type="SAM" id="Phobius"/>
    </source>
</evidence>
<gene>
    <name evidence="3" type="ORF">QBC38DRAFT_258346</name>
</gene>
<organism evidence="3 4">
    <name type="scientific">Podospora fimiseda</name>
    <dbReference type="NCBI Taxonomy" id="252190"/>
    <lineage>
        <taxon>Eukaryota</taxon>
        <taxon>Fungi</taxon>
        <taxon>Dikarya</taxon>
        <taxon>Ascomycota</taxon>
        <taxon>Pezizomycotina</taxon>
        <taxon>Sordariomycetes</taxon>
        <taxon>Sordariomycetidae</taxon>
        <taxon>Sordariales</taxon>
        <taxon>Podosporaceae</taxon>
        <taxon>Podospora</taxon>
    </lineage>
</organism>
<keyword evidence="2" id="KW-0812">Transmembrane</keyword>
<reference evidence="3" key="2">
    <citation type="submission" date="2023-05" db="EMBL/GenBank/DDBJ databases">
        <authorList>
            <consortium name="Lawrence Berkeley National Laboratory"/>
            <person name="Steindorff A."/>
            <person name="Hensen N."/>
            <person name="Bonometti L."/>
            <person name="Westerberg I."/>
            <person name="Brannstrom I.O."/>
            <person name="Guillou S."/>
            <person name="Cros-Aarteil S."/>
            <person name="Calhoun S."/>
            <person name="Haridas S."/>
            <person name="Kuo A."/>
            <person name="Mondo S."/>
            <person name="Pangilinan J."/>
            <person name="Riley R."/>
            <person name="Labutti K."/>
            <person name="Andreopoulos B."/>
            <person name="Lipzen A."/>
            <person name="Chen C."/>
            <person name="Yanf M."/>
            <person name="Daum C."/>
            <person name="Ng V."/>
            <person name="Clum A."/>
            <person name="Ohm R."/>
            <person name="Martin F."/>
            <person name="Silar P."/>
            <person name="Natvig D."/>
            <person name="Lalanne C."/>
            <person name="Gautier V."/>
            <person name="Ament-Velasquez S.L."/>
            <person name="Kruys A."/>
            <person name="Hutchinson M.I."/>
            <person name="Powell A.J."/>
            <person name="Barry K."/>
            <person name="Miller A.N."/>
            <person name="Grigoriev I.V."/>
            <person name="Debuchy R."/>
            <person name="Gladieux P."/>
            <person name="Thoren M.H."/>
            <person name="Johannesson H."/>
        </authorList>
    </citation>
    <scope>NUCLEOTIDE SEQUENCE</scope>
    <source>
        <strain evidence="3">CBS 990.96</strain>
    </source>
</reference>
<keyword evidence="4" id="KW-1185">Reference proteome</keyword>
<reference evidence="3" key="1">
    <citation type="journal article" date="2023" name="Mol. Phylogenet. Evol.">
        <title>Genome-scale phylogeny and comparative genomics of the fungal order Sordariales.</title>
        <authorList>
            <person name="Hensen N."/>
            <person name="Bonometti L."/>
            <person name="Westerberg I."/>
            <person name="Brannstrom I.O."/>
            <person name="Guillou S."/>
            <person name="Cros-Aarteil S."/>
            <person name="Calhoun S."/>
            <person name="Haridas S."/>
            <person name="Kuo A."/>
            <person name="Mondo S."/>
            <person name="Pangilinan J."/>
            <person name="Riley R."/>
            <person name="LaButti K."/>
            <person name="Andreopoulos B."/>
            <person name="Lipzen A."/>
            <person name="Chen C."/>
            <person name="Yan M."/>
            <person name="Daum C."/>
            <person name="Ng V."/>
            <person name="Clum A."/>
            <person name="Steindorff A."/>
            <person name="Ohm R.A."/>
            <person name="Martin F."/>
            <person name="Silar P."/>
            <person name="Natvig D.O."/>
            <person name="Lalanne C."/>
            <person name="Gautier V."/>
            <person name="Ament-Velasquez S.L."/>
            <person name="Kruys A."/>
            <person name="Hutchinson M.I."/>
            <person name="Powell A.J."/>
            <person name="Barry K."/>
            <person name="Miller A.N."/>
            <person name="Grigoriev I.V."/>
            <person name="Debuchy R."/>
            <person name="Gladieux P."/>
            <person name="Hiltunen Thoren M."/>
            <person name="Johannesson H."/>
        </authorList>
    </citation>
    <scope>NUCLEOTIDE SEQUENCE</scope>
    <source>
        <strain evidence="3">CBS 990.96</strain>
    </source>
</reference>
<feature type="transmembrane region" description="Helical" evidence="2">
    <location>
        <begin position="153"/>
        <end position="171"/>
    </location>
</feature>
<feature type="transmembrane region" description="Helical" evidence="2">
    <location>
        <begin position="434"/>
        <end position="467"/>
    </location>
</feature>
<feature type="transmembrane region" description="Helical" evidence="2">
    <location>
        <begin position="254"/>
        <end position="273"/>
    </location>
</feature>
<dbReference type="PANTHER" id="PTHR40407:SF1">
    <property type="entry name" value="HEPARAN-ALPHA-GLUCOSAMINIDE N-ACETYLTRANSFERASE CATALYTIC DOMAIN-CONTAINING PROTEIN"/>
    <property type="match status" value="1"/>
</dbReference>
<dbReference type="EMBL" id="MU865294">
    <property type="protein sequence ID" value="KAK4231074.1"/>
    <property type="molecule type" value="Genomic_DNA"/>
</dbReference>
<dbReference type="AlphaFoldDB" id="A0AAN7BWS9"/>
<dbReference type="PANTHER" id="PTHR40407">
    <property type="entry name" value="MEMBRANE PROTEIN-LIKE PROTEIN"/>
    <property type="match status" value="1"/>
</dbReference>
<feature type="transmembrane region" description="Helical" evidence="2">
    <location>
        <begin position="404"/>
        <end position="422"/>
    </location>
</feature>
<feature type="transmembrane region" description="Helical" evidence="2">
    <location>
        <begin position="177"/>
        <end position="200"/>
    </location>
</feature>
<evidence type="ECO:0000313" key="3">
    <source>
        <dbReference type="EMBL" id="KAK4231074.1"/>
    </source>
</evidence>
<feature type="region of interest" description="Disordered" evidence="1">
    <location>
        <begin position="1"/>
        <end position="59"/>
    </location>
</feature>
<accession>A0AAN7BWS9</accession>
<feature type="transmembrane region" description="Helical" evidence="2">
    <location>
        <begin position="487"/>
        <end position="505"/>
    </location>
</feature>
<evidence type="ECO:0000256" key="1">
    <source>
        <dbReference type="SAM" id="MobiDB-lite"/>
    </source>
</evidence>
<name>A0AAN7BWS9_9PEZI</name>
<feature type="transmembrane region" description="Helical" evidence="2">
    <location>
        <begin position="314"/>
        <end position="332"/>
    </location>
</feature>
<keyword evidence="2" id="KW-0472">Membrane</keyword>